<evidence type="ECO:0000256" key="3">
    <source>
        <dbReference type="ARBA" id="ARBA00022801"/>
    </source>
</evidence>
<dbReference type="Gene3D" id="3.40.50.300">
    <property type="entry name" value="P-loop containing nucleotide triphosphate hydrolases"/>
    <property type="match status" value="1"/>
</dbReference>
<dbReference type="GO" id="GO:0008270">
    <property type="term" value="F:zinc ion binding"/>
    <property type="evidence" value="ECO:0007669"/>
    <property type="project" value="InterPro"/>
</dbReference>
<name>A0A246KUC0_9GAMM</name>
<comment type="similarity">
    <text evidence="1">Belongs to the cytidine and deoxycytidylate deaminase family.</text>
</comment>
<keyword evidence="4" id="KW-0862">Zinc</keyword>
<dbReference type="Gene3D" id="3.40.140.10">
    <property type="entry name" value="Cytidine Deaminase, domain 2"/>
    <property type="match status" value="1"/>
</dbReference>
<protein>
    <submittedName>
        <fullName evidence="6">Deoxycytidylate deaminase</fullName>
    </submittedName>
</protein>
<gene>
    <name evidence="6" type="ORF">CEE55_18520</name>
</gene>
<comment type="caution">
    <text evidence="6">The sequence shown here is derived from an EMBL/GenBank/DDBJ whole genome shotgun (WGS) entry which is preliminary data.</text>
</comment>
<evidence type="ECO:0000313" key="7">
    <source>
        <dbReference type="Proteomes" id="UP000197904"/>
    </source>
</evidence>
<dbReference type="GO" id="GO:0005737">
    <property type="term" value="C:cytoplasm"/>
    <property type="evidence" value="ECO:0007669"/>
    <property type="project" value="TreeGrafter"/>
</dbReference>
<evidence type="ECO:0000259" key="5">
    <source>
        <dbReference type="PROSITE" id="PS51747"/>
    </source>
</evidence>
<dbReference type="EMBL" id="NIXP01000125">
    <property type="protein sequence ID" value="OWR28791.1"/>
    <property type="molecule type" value="Genomic_DNA"/>
</dbReference>
<keyword evidence="3" id="KW-0378">Hydrolase</keyword>
<dbReference type="AlphaFoldDB" id="A0A246KUC0"/>
<dbReference type="GO" id="GO:0004132">
    <property type="term" value="F:dCMP deaminase activity"/>
    <property type="evidence" value="ECO:0007669"/>
    <property type="project" value="TreeGrafter"/>
</dbReference>
<dbReference type="Pfam" id="PF00383">
    <property type="entry name" value="dCMP_cyt_deam_1"/>
    <property type="match status" value="1"/>
</dbReference>
<dbReference type="InterPro" id="IPR027417">
    <property type="entry name" value="P-loop_NTPase"/>
</dbReference>
<dbReference type="PANTHER" id="PTHR11086">
    <property type="entry name" value="DEOXYCYTIDYLATE DEAMINASE-RELATED"/>
    <property type="match status" value="1"/>
</dbReference>
<organism evidence="6 7">
    <name type="scientific">Stenotrophomonas pavanii</name>
    <dbReference type="NCBI Taxonomy" id="487698"/>
    <lineage>
        <taxon>Bacteria</taxon>
        <taxon>Pseudomonadati</taxon>
        <taxon>Pseudomonadota</taxon>
        <taxon>Gammaproteobacteria</taxon>
        <taxon>Lysobacterales</taxon>
        <taxon>Lysobacteraceae</taxon>
        <taxon>Stenotrophomonas</taxon>
    </lineage>
</organism>
<keyword evidence="2" id="KW-0479">Metal-binding</keyword>
<dbReference type="PANTHER" id="PTHR11086:SF18">
    <property type="entry name" value="DEOXYCYTIDYLATE DEAMINASE"/>
    <property type="match status" value="1"/>
</dbReference>
<dbReference type="NCBIfam" id="NF041025">
    <property type="entry name" value="antiphage_deaminase"/>
    <property type="match status" value="1"/>
</dbReference>
<evidence type="ECO:0000256" key="1">
    <source>
        <dbReference type="ARBA" id="ARBA00006576"/>
    </source>
</evidence>
<dbReference type="PROSITE" id="PS51747">
    <property type="entry name" value="CYT_DCMP_DEAMINASES_2"/>
    <property type="match status" value="1"/>
</dbReference>
<evidence type="ECO:0000256" key="4">
    <source>
        <dbReference type="ARBA" id="ARBA00022833"/>
    </source>
</evidence>
<dbReference type="InterPro" id="IPR002125">
    <property type="entry name" value="CMP_dCMP_dom"/>
</dbReference>
<evidence type="ECO:0000256" key="2">
    <source>
        <dbReference type="ARBA" id="ARBA00022723"/>
    </source>
</evidence>
<dbReference type="InterPro" id="IPR016193">
    <property type="entry name" value="Cytidine_deaminase-like"/>
</dbReference>
<dbReference type="InterPro" id="IPR016192">
    <property type="entry name" value="APOBEC/CMP_deaminase_Zn-bd"/>
</dbReference>
<dbReference type="PROSITE" id="PS00903">
    <property type="entry name" value="CYT_DCMP_DEAMINASES_1"/>
    <property type="match status" value="1"/>
</dbReference>
<dbReference type="SUPFAM" id="SSF53927">
    <property type="entry name" value="Cytidine deaminase-like"/>
    <property type="match status" value="1"/>
</dbReference>
<dbReference type="Proteomes" id="UP000197904">
    <property type="component" value="Unassembled WGS sequence"/>
</dbReference>
<evidence type="ECO:0000313" key="6">
    <source>
        <dbReference type="EMBL" id="OWR28791.1"/>
    </source>
</evidence>
<accession>A0A246KUC0</accession>
<feature type="domain" description="CMP/dCMP-type deaminase" evidence="5">
    <location>
        <begin position="151"/>
        <end position="342"/>
    </location>
</feature>
<dbReference type="InterPro" id="IPR015517">
    <property type="entry name" value="dCMP_deaminase-rel"/>
</dbReference>
<proteinExistence type="inferred from homology"/>
<reference evidence="6 7" key="1">
    <citation type="submission" date="2017-06" db="EMBL/GenBank/DDBJ databases">
        <authorList>
            <person name="Kim H.J."/>
            <person name="Triplett B.A."/>
        </authorList>
    </citation>
    <scope>NUCLEOTIDE SEQUENCE [LARGE SCALE GENOMIC DNA]</scope>
    <source>
        <strain evidence="6 7">S18795</strain>
    </source>
</reference>
<sequence length="441" mass="49053">MGNKLRSLKGSDVLAQLAVRDISLDRAKKNSGEIKDVVPGRVVYLIDQLKNPSEVSLLRAVYRENFYLVGTLCGSDQRKRNLQSEGLSVTEAESLMERDRKEGVSHGQNLEKTLQLADFFVRNSSSNTRAIRGPIDRFLRLVHGDLTVTPTIHEQGMYTAFSAGLGSACMSRQVGAAIIDREGKLISMGCNDVPRGGGGLYRESLQPDDHRCVHLKGGNCFNDEKKNKVSSEIGVMILPHLKEFLEKNGVSDGEGKSKELSKIISRIIRGESRLKDIIEFSRAVHAEMDALVNLSRTGQGTSQDAVLYTTTYPCHNCARHIVAAGIRAVYFIEPYEKSLATDLHSDAISHDSDQEIPLSEWLDPDRNKHRKVAFLHFEGVSPRRYMDLFFAEGRKDEHGKGRKWVGRSASKKIPEYLEAYPALESRVVKHLDDSGMGLGDA</sequence>